<dbReference type="VEuPathDB" id="VectorBase:PHUM275020"/>
<comment type="cofactor">
    <cofactor evidence="5">
        <name>FAD</name>
        <dbReference type="ChEBI" id="CHEBI:57692"/>
    </cofactor>
</comment>
<dbReference type="Proteomes" id="UP000009046">
    <property type="component" value="Unassembled WGS sequence"/>
</dbReference>
<dbReference type="RefSeq" id="XP_002426778.1">
    <property type="nucleotide sequence ID" value="XM_002426733.1"/>
</dbReference>
<keyword evidence="5" id="KW-0285">Flavoprotein</keyword>
<dbReference type="EMBL" id="AAZO01003184">
    <property type="status" value="NOT_ANNOTATED_CDS"/>
    <property type="molecule type" value="Genomic_DNA"/>
</dbReference>
<dbReference type="HOGENOM" id="CLU_018202_3_1_1"/>
<evidence type="ECO:0000313" key="7">
    <source>
        <dbReference type="EMBL" id="EEB14040.1"/>
    </source>
</evidence>
<dbReference type="KEGG" id="phu:Phum_PHUM275020"/>
<dbReference type="GO" id="GO:0010133">
    <property type="term" value="P:L-proline catabolic process to L-glutamate"/>
    <property type="evidence" value="ECO:0007669"/>
    <property type="project" value="TreeGrafter"/>
</dbReference>
<dbReference type="eggNOG" id="KOG0186">
    <property type="taxonomic scope" value="Eukaryota"/>
</dbReference>
<evidence type="ECO:0000256" key="3">
    <source>
        <dbReference type="ARBA" id="ARBA00023002"/>
    </source>
</evidence>
<dbReference type="InterPro" id="IPR029041">
    <property type="entry name" value="FAD-linked_oxidoreductase-like"/>
</dbReference>
<comment type="pathway">
    <text evidence="1">Amino-acid degradation; L-proline degradation into L-glutamate; L-glutamate from L-proline: step 1/2.</text>
</comment>
<reference evidence="7" key="1">
    <citation type="submission" date="2007-04" db="EMBL/GenBank/DDBJ databases">
        <title>Annotation of Pediculus humanus corporis strain USDA.</title>
        <authorList>
            <person name="Kirkness E."/>
            <person name="Hannick L."/>
            <person name="Hass B."/>
            <person name="Bruggner R."/>
            <person name="Lawson D."/>
            <person name="Bidwell S."/>
            <person name="Joardar V."/>
            <person name="Caler E."/>
            <person name="Walenz B."/>
            <person name="Inman J."/>
            <person name="Schobel S."/>
            <person name="Galinsky K."/>
            <person name="Amedeo P."/>
            <person name="Strausberg R."/>
        </authorList>
    </citation>
    <scope>NUCLEOTIDE SEQUENCE</scope>
    <source>
        <strain evidence="7">USDA</strain>
    </source>
</reference>
<organism>
    <name type="scientific">Pediculus humanus subsp. corporis</name>
    <name type="common">Body louse</name>
    <dbReference type="NCBI Taxonomy" id="121224"/>
    <lineage>
        <taxon>Eukaryota</taxon>
        <taxon>Metazoa</taxon>
        <taxon>Ecdysozoa</taxon>
        <taxon>Arthropoda</taxon>
        <taxon>Hexapoda</taxon>
        <taxon>Insecta</taxon>
        <taxon>Pterygota</taxon>
        <taxon>Neoptera</taxon>
        <taxon>Paraneoptera</taxon>
        <taxon>Psocodea</taxon>
        <taxon>Troctomorpha</taxon>
        <taxon>Phthiraptera</taxon>
        <taxon>Anoplura</taxon>
        <taxon>Pediculidae</taxon>
        <taxon>Pediculus</taxon>
    </lineage>
</organism>
<gene>
    <name evidence="8" type="primary">8238987</name>
    <name evidence="7" type="ORF">Phum_PHUM275020</name>
</gene>
<dbReference type="PANTHER" id="PTHR13914">
    <property type="entry name" value="PROLINE OXIDASE"/>
    <property type="match status" value="1"/>
</dbReference>
<dbReference type="CTD" id="8238987"/>
<dbReference type="AlphaFoldDB" id="E0VKY4"/>
<keyword evidence="4 5" id="KW-0642">Proline metabolism</keyword>
<comment type="function">
    <text evidence="5">Converts proline to delta-1-pyrroline-5-carboxylate.</text>
</comment>
<dbReference type="SUPFAM" id="SSF51730">
    <property type="entry name" value="FAD-linked oxidoreductase"/>
    <property type="match status" value="1"/>
</dbReference>
<dbReference type="Pfam" id="PF01619">
    <property type="entry name" value="Pro_dh"/>
    <property type="match status" value="1"/>
</dbReference>
<dbReference type="Gene3D" id="3.20.20.220">
    <property type="match status" value="2"/>
</dbReference>
<evidence type="ECO:0000313" key="9">
    <source>
        <dbReference type="Proteomes" id="UP000009046"/>
    </source>
</evidence>
<dbReference type="InterPro" id="IPR002872">
    <property type="entry name" value="Proline_DH_dom"/>
</dbReference>
<keyword evidence="9" id="KW-1185">Reference proteome</keyword>
<protein>
    <recommendedName>
        <fullName evidence="5">Proline dehydrogenase</fullName>
        <ecNumber evidence="5">1.5.5.2</ecNumber>
    </recommendedName>
</protein>
<comment type="catalytic activity">
    <reaction evidence="5">
        <text>L-proline + a quinone = (S)-1-pyrroline-5-carboxylate + a quinol + H(+)</text>
        <dbReference type="Rhea" id="RHEA:23784"/>
        <dbReference type="ChEBI" id="CHEBI:15378"/>
        <dbReference type="ChEBI" id="CHEBI:17388"/>
        <dbReference type="ChEBI" id="CHEBI:24646"/>
        <dbReference type="ChEBI" id="CHEBI:60039"/>
        <dbReference type="ChEBI" id="CHEBI:132124"/>
        <dbReference type="EC" id="1.5.5.2"/>
    </reaction>
</comment>
<dbReference type="OrthoDB" id="5464at2759"/>
<reference evidence="7" key="2">
    <citation type="submission" date="2007-04" db="EMBL/GenBank/DDBJ databases">
        <title>The genome of the human body louse.</title>
        <authorList>
            <consortium name="The Human Body Louse Genome Consortium"/>
            <person name="Kirkness E."/>
            <person name="Walenz B."/>
            <person name="Hass B."/>
            <person name="Bruggner R."/>
            <person name="Strausberg R."/>
        </authorList>
    </citation>
    <scope>NUCLEOTIDE SEQUENCE</scope>
    <source>
        <strain evidence="7">USDA</strain>
    </source>
</reference>
<dbReference type="STRING" id="121224.E0VKY4"/>
<name>E0VKY4_PEDHC</name>
<dbReference type="GO" id="GO:0005739">
    <property type="term" value="C:mitochondrion"/>
    <property type="evidence" value="ECO:0007669"/>
    <property type="project" value="TreeGrafter"/>
</dbReference>
<evidence type="ECO:0000256" key="4">
    <source>
        <dbReference type="ARBA" id="ARBA00023062"/>
    </source>
</evidence>
<dbReference type="InParanoid" id="E0VKY4"/>
<evidence type="ECO:0000256" key="5">
    <source>
        <dbReference type="RuleBase" id="RU364054"/>
    </source>
</evidence>
<dbReference type="OMA" id="WFTRKKG"/>
<dbReference type="EC" id="1.5.5.2" evidence="5"/>
<dbReference type="GeneID" id="8238987"/>
<dbReference type="PANTHER" id="PTHR13914:SF0">
    <property type="entry name" value="PROLINE DEHYDROGENASE 1, MITOCHONDRIAL"/>
    <property type="match status" value="1"/>
</dbReference>
<evidence type="ECO:0000256" key="2">
    <source>
        <dbReference type="ARBA" id="ARBA00005869"/>
    </source>
</evidence>
<evidence type="ECO:0000313" key="8">
    <source>
        <dbReference type="EnsemblMetazoa" id="PHUM275020-PA"/>
    </source>
</evidence>
<dbReference type="InterPro" id="IPR015659">
    <property type="entry name" value="Proline_oxidase"/>
</dbReference>
<dbReference type="GO" id="GO:0004657">
    <property type="term" value="F:proline dehydrogenase activity"/>
    <property type="evidence" value="ECO:0007669"/>
    <property type="project" value="UniProtKB-EC"/>
</dbReference>
<dbReference type="EnsemblMetazoa" id="PHUM275020-RA">
    <property type="protein sequence ID" value="PHUM275020-PA"/>
    <property type="gene ID" value="PHUM275020"/>
</dbReference>
<comment type="similarity">
    <text evidence="2 5">Belongs to the proline oxidase family.</text>
</comment>
<dbReference type="EMBL" id="DS235255">
    <property type="protein sequence ID" value="EEB14040.1"/>
    <property type="molecule type" value="Genomic_DNA"/>
</dbReference>
<evidence type="ECO:0000259" key="6">
    <source>
        <dbReference type="Pfam" id="PF01619"/>
    </source>
</evidence>
<keyword evidence="3 5" id="KW-0560">Oxidoreductase</keyword>
<dbReference type="GO" id="GO:0071949">
    <property type="term" value="F:FAD binding"/>
    <property type="evidence" value="ECO:0007669"/>
    <property type="project" value="TreeGrafter"/>
</dbReference>
<sequence>MTFNKSLIVKNTKGKGIKLMLLLSRLSHVTNNNLQTCSINKSKGSFNDGNSSKSDKKKLKFDDVDVAFKVKTTWELIRAYAVYQMLSIPPFVKHNMVLMKFTNKLLGDRLFTYLMKMTFYGHFVAGEDEKSMAPILKRMHSFGVKSILDYSVEEDISHEAAENLEKKAFENAKSDLPQFKVDDHHLDRREKVVSARTFFYESEAACDRNMETFLKCIECASKATYNTGMIAVKLTALCRPKLLLQISEVITKSRMYIKELSTHEFRPIIQQNLTTEKLKEQMSSAFEKNSGAQKFVQSVTSDEEGVLIHLFPWSGILDENFNFNETFQVPDLKTGEMVQFTTQLTECEMNQFRNMIGRLNKVIRAAVELNVPVLVDAEQTYFQPAISRLTIELMRKYNKNKGIVYNTYQNYLISAYNEVISDLEQARRQDFFFRCKLVRGAYMEQERERAKEMNYPDPIQPSYQATSDNYHNILIECLKRIKDLKDKGVKENKIAIMVATHNEDTVSLAIEKMEEIGIKPDDGTILFGQLFGMCDFISFTLGTRGYGIYKYVPYGPVIDVLPYLSRRAVENKGILQNVRKEKQLIRKAIIKRLKNFDMNRNPIGPIKPPA</sequence>
<proteinExistence type="inferred from homology"/>
<reference evidence="8" key="3">
    <citation type="submission" date="2021-02" db="UniProtKB">
        <authorList>
            <consortium name="EnsemblMetazoa"/>
        </authorList>
    </citation>
    <scope>IDENTIFICATION</scope>
    <source>
        <strain evidence="8">USDA</strain>
    </source>
</reference>
<feature type="domain" description="Proline dehydrogenase" evidence="6">
    <location>
        <begin position="297"/>
        <end position="579"/>
    </location>
</feature>
<evidence type="ECO:0000256" key="1">
    <source>
        <dbReference type="ARBA" id="ARBA00004739"/>
    </source>
</evidence>
<keyword evidence="5" id="KW-0274">FAD</keyword>
<accession>E0VKY4</accession>